<evidence type="ECO:0000313" key="2">
    <source>
        <dbReference type="EMBL" id="JAD89901.1"/>
    </source>
</evidence>
<reference evidence="2" key="1">
    <citation type="submission" date="2014-09" db="EMBL/GenBank/DDBJ databases">
        <authorList>
            <person name="Magalhaes I.L.F."/>
            <person name="Oliveira U."/>
            <person name="Santos F.R."/>
            <person name="Vidigal T.H.D.A."/>
            <person name="Brescovit A.D."/>
            <person name="Santos A.J."/>
        </authorList>
    </citation>
    <scope>NUCLEOTIDE SEQUENCE</scope>
    <source>
        <tissue evidence="2">Shoot tissue taken approximately 20 cm above the soil surface</tissue>
    </source>
</reference>
<evidence type="ECO:0000256" key="1">
    <source>
        <dbReference type="SAM" id="MobiDB-lite"/>
    </source>
</evidence>
<reference evidence="2" key="2">
    <citation type="journal article" date="2015" name="Data Brief">
        <title>Shoot transcriptome of the giant reed, Arundo donax.</title>
        <authorList>
            <person name="Barrero R.A."/>
            <person name="Guerrero F.D."/>
            <person name="Moolhuijzen P."/>
            <person name="Goolsby J.A."/>
            <person name="Tidwell J."/>
            <person name="Bellgard S.E."/>
            <person name="Bellgard M.I."/>
        </authorList>
    </citation>
    <scope>NUCLEOTIDE SEQUENCE</scope>
    <source>
        <tissue evidence="2">Shoot tissue taken approximately 20 cm above the soil surface</tissue>
    </source>
</reference>
<accession>A0A0A9DQ15</accession>
<proteinExistence type="predicted"/>
<dbReference type="EMBL" id="GBRH01207994">
    <property type="protein sequence ID" value="JAD89901.1"/>
    <property type="molecule type" value="Transcribed_RNA"/>
</dbReference>
<organism evidence="2">
    <name type="scientific">Arundo donax</name>
    <name type="common">Giant reed</name>
    <name type="synonym">Donax arundinaceus</name>
    <dbReference type="NCBI Taxonomy" id="35708"/>
    <lineage>
        <taxon>Eukaryota</taxon>
        <taxon>Viridiplantae</taxon>
        <taxon>Streptophyta</taxon>
        <taxon>Embryophyta</taxon>
        <taxon>Tracheophyta</taxon>
        <taxon>Spermatophyta</taxon>
        <taxon>Magnoliopsida</taxon>
        <taxon>Liliopsida</taxon>
        <taxon>Poales</taxon>
        <taxon>Poaceae</taxon>
        <taxon>PACMAD clade</taxon>
        <taxon>Arundinoideae</taxon>
        <taxon>Arundineae</taxon>
        <taxon>Arundo</taxon>
    </lineage>
</organism>
<feature type="compositionally biased region" description="Low complexity" evidence="1">
    <location>
        <begin position="1"/>
        <end position="29"/>
    </location>
</feature>
<name>A0A0A9DQ15_ARUDO</name>
<feature type="region of interest" description="Disordered" evidence="1">
    <location>
        <begin position="1"/>
        <end position="36"/>
    </location>
</feature>
<sequence>MGSSSISSLSSNWMSCRSSWGSSTQQSGSKACTTPSLPACCTDPWFSSPWYRSQELRCECDYLIRS</sequence>
<protein>
    <submittedName>
        <fullName evidence="2">Uncharacterized protein</fullName>
    </submittedName>
</protein>
<dbReference type="AlphaFoldDB" id="A0A0A9DQ15"/>